<name>A0A2I0T639_LIMLA</name>
<reference evidence="3" key="2">
    <citation type="submission" date="2017-12" db="EMBL/GenBank/DDBJ databases">
        <title>Genome sequence of the Bar-tailed Godwit (Limosa lapponica baueri).</title>
        <authorList>
            <person name="Lima N.C.B."/>
            <person name="Parody-Merino A.M."/>
            <person name="Battley P.F."/>
            <person name="Fidler A.E."/>
            <person name="Prosdocimi F."/>
        </authorList>
    </citation>
    <scope>NUCLEOTIDE SEQUENCE [LARGE SCALE GENOMIC DNA]</scope>
</reference>
<proteinExistence type="predicted"/>
<sequence length="130" mass="14070">MVTTQQKAVSSASTELQAPGRTNAATQTELLSEHVTTQALDCGVCARTYLEIDDDGKHACGRCVQVDELLCLVTELQEEVGKLRSIRQSEKEIDQRSSALPSLIHTSQPSIATTEVLDCSVPGGRQHYKG</sequence>
<feature type="region of interest" description="Disordered" evidence="1">
    <location>
        <begin position="1"/>
        <end position="22"/>
    </location>
</feature>
<organism evidence="2 3">
    <name type="scientific">Limosa lapponica baueri</name>
    <dbReference type="NCBI Taxonomy" id="1758121"/>
    <lineage>
        <taxon>Eukaryota</taxon>
        <taxon>Metazoa</taxon>
        <taxon>Chordata</taxon>
        <taxon>Craniata</taxon>
        <taxon>Vertebrata</taxon>
        <taxon>Euteleostomi</taxon>
        <taxon>Archelosauria</taxon>
        <taxon>Archosauria</taxon>
        <taxon>Dinosauria</taxon>
        <taxon>Saurischia</taxon>
        <taxon>Theropoda</taxon>
        <taxon>Coelurosauria</taxon>
        <taxon>Aves</taxon>
        <taxon>Neognathae</taxon>
        <taxon>Neoaves</taxon>
        <taxon>Charadriiformes</taxon>
        <taxon>Scolopacidae</taxon>
        <taxon>Limosa</taxon>
    </lineage>
</organism>
<feature type="compositionally biased region" description="Polar residues" evidence="1">
    <location>
        <begin position="1"/>
        <end position="16"/>
    </location>
</feature>
<accession>A0A2I0T639</accession>
<evidence type="ECO:0000256" key="1">
    <source>
        <dbReference type="SAM" id="MobiDB-lite"/>
    </source>
</evidence>
<reference evidence="3" key="1">
    <citation type="submission" date="2017-11" db="EMBL/GenBank/DDBJ databases">
        <authorList>
            <person name="Lima N.C."/>
            <person name="Parody-Merino A.M."/>
            <person name="Battley P.F."/>
            <person name="Fidler A.E."/>
            <person name="Prosdocimi F."/>
        </authorList>
    </citation>
    <scope>NUCLEOTIDE SEQUENCE [LARGE SCALE GENOMIC DNA]</scope>
</reference>
<dbReference type="EMBL" id="KZ517550">
    <property type="protein sequence ID" value="PKU29277.1"/>
    <property type="molecule type" value="Genomic_DNA"/>
</dbReference>
<protein>
    <submittedName>
        <fullName evidence="2">Death-associated protein 1</fullName>
    </submittedName>
</protein>
<evidence type="ECO:0000313" key="2">
    <source>
        <dbReference type="EMBL" id="PKU29277.1"/>
    </source>
</evidence>
<dbReference type="Proteomes" id="UP000233556">
    <property type="component" value="Unassembled WGS sequence"/>
</dbReference>
<keyword evidence="3" id="KW-1185">Reference proteome</keyword>
<gene>
    <name evidence="2" type="ORF">llap_20419</name>
</gene>
<dbReference type="AlphaFoldDB" id="A0A2I0T639"/>
<evidence type="ECO:0000313" key="3">
    <source>
        <dbReference type="Proteomes" id="UP000233556"/>
    </source>
</evidence>